<evidence type="ECO:0000313" key="7">
    <source>
        <dbReference type="Proteomes" id="UP000095709"/>
    </source>
</evidence>
<accession>A0A174AAQ2</accession>
<dbReference type="EC" id="3.5.4.-" evidence="2"/>
<name>A0A174AAQ2_9FIRM</name>
<dbReference type="Pfam" id="PF01042">
    <property type="entry name" value="Ribonuc_L-PSP"/>
    <property type="match status" value="1"/>
</dbReference>
<dbReference type="InterPro" id="IPR006175">
    <property type="entry name" value="YjgF/YER057c/UK114"/>
</dbReference>
<proteinExistence type="inferred from homology"/>
<dbReference type="RefSeq" id="WP_055218381.1">
    <property type="nucleotide sequence ID" value="NZ_CAXSRP010000001.1"/>
</dbReference>
<keyword evidence="2" id="KW-0378">Hydrolase</keyword>
<dbReference type="GO" id="GO:0019239">
    <property type="term" value="F:deaminase activity"/>
    <property type="evidence" value="ECO:0007669"/>
    <property type="project" value="TreeGrafter"/>
</dbReference>
<evidence type="ECO:0000313" key="8">
    <source>
        <dbReference type="Proteomes" id="UP000768180"/>
    </source>
</evidence>
<dbReference type="EMBL" id="JAAITQ010000001">
    <property type="protein sequence ID" value="NSE14926.1"/>
    <property type="molecule type" value="Genomic_DNA"/>
</dbReference>
<dbReference type="PANTHER" id="PTHR11803">
    <property type="entry name" value="2-IMINOBUTANOATE/2-IMINOPROPANOATE DEAMINASE RIDA"/>
    <property type="match status" value="1"/>
</dbReference>
<dbReference type="PROSITE" id="PS01094">
    <property type="entry name" value="UPF0076"/>
    <property type="match status" value="1"/>
</dbReference>
<dbReference type="InterPro" id="IPR006056">
    <property type="entry name" value="RidA"/>
</dbReference>
<dbReference type="SUPFAM" id="SSF55298">
    <property type="entry name" value="YjgF-like"/>
    <property type="match status" value="1"/>
</dbReference>
<dbReference type="Proteomes" id="UP000095709">
    <property type="component" value="Unassembled WGS sequence"/>
</dbReference>
<evidence type="ECO:0000313" key="3">
    <source>
        <dbReference type="EMBL" id="CUP51173.1"/>
    </source>
</evidence>
<dbReference type="EMBL" id="CZAL01000011">
    <property type="protein sequence ID" value="CUP51173.1"/>
    <property type="molecule type" value="Genomic_DNA"/>
</dbReference>
<dbReference type="FunFam" id="3.30.1330.40:FF:000001">
    <property type="entry name" value="L-PSP family endoribonuclease"/>
    <property type="match status" value="1"/>
</dbReference>
<dbReference type="InterPro" id="IPR019897">
    <property type="entry name" value="RidA_CS"/>
</dbReference>
<dbReference type="OrthoDB" id="9803101at2"/>
<dbReference type="AlphaFoldDB" id="A0A174AAQ2"/>
<dbReference type="NCBIfam" id="TIGR00004">
    <property type="entry name" value="Rid family detoxifying hydrolase"/>
    <property type="match status" value="1"/>
</dbReference>
<protein>
    <submittedName>
        <fullName evidence="2">Putative reactive intermediate deaminase TdcF</fullName>
        <ecNumber evidence="2">3.5.4.-</ecNumber>
    </submittedName>
    <submittedName>
        <fullName evidence="4">RidA family protein</fullName>
    </submittedName>
</protein>
<comment type="similarity">
    <text evidence="1">Belongs to the RutC family.</text>
</comment>
<reference evidence="5" key="3">
    <citation type="submission" date="2020-02" db="EMBL/GenBank/DDBJ databases">
        <authorList>
            <person name="Littmann E."/>
            <person name="Sorbara M."/>
        </authorList>
    </citation>
    <scope>NUCLEOTIDE SEQUENCE</scope>
    <source>
        <strain evidence="5">MSK.14.54</strain>
    </source>
</reference>
<dbReference type="InterPro" id="IPR035959">
    <property type="entry name" value="RutC-like_sf"/>
</dbReference>
<dbReference type="EMBL" id="JAKNFS010000008">
    <property type="protein sequence ID" value="MCG4765193.1"/>
    <property type="molecule type" value="Genomic_DNA"/>
</dbReference>
<reference evidence="6 7" key="1">
    <citation type="submission" date="2015-09" db="EMBL/GenBank/DDBJ databases">
        <authorList>
            <consortium name="Pathogen Informatics"/>
        </authorList>
    </citation>
    <scope>NUCLEOTIDE SEQUENCE [LARGE SCALE GENOMIC DNA]</scope>
    <source>
        <strain evidence="2 6">2789STDY5608849</strain>
        <strain evidence="3 7">2789STDY5834885</strain>
    </source>
</reference>
<evidence type="ECO:0000313" key="4">
    <source>
        <dbReference type="EMBL" id="MCG4765193.1"/>
    </source>
</evidence>
<dbReference type="STRING" id="1150298.ERS852406_00795"/>
<evidence type="ECO:0000313" key="2">
    <source>
        <dbReference type="EMBL" id="CUN84515.1"/>
    </source>
</evidence>
<dbReference type="GO" id="GO:0005829">
    <property type="term" value="C:cytosol"/>
    <property type="evidence" value="ECO:0007669"/>
    <property type="project" value="TreeGrafter"/>
</dbReference>
<dbReference type="GeneID" id="79854238"/>
<dbReference type="CDD" id="cd00448">
    <property type="entry name" value="YjgF_YER057c_UK114_family"/>
    <property type="match status" value="1"/>
</dbReference>
<evidence type="ECO:0000313" key="5">
    <source>
        <dbReference type="EMBL" id="NSE14926.1"/>
    </source>
</evidence>
<reference evidence="4" key="4">
    <citation type="submission" date="2022-01" db="EMBL/GenBank/DDBJ databases">
        <title>Collection of gut derived symbiotic bacterial strains cultured from healthy donors.</title>
        <authorList>
            <person name="Lin H."/>
            <person name="Kohout C."/>
            <person name="Waligurski E."/>
            <person name="Pamer E.G."/>
        </authorList>
    </citation>
    <scope>NUCLEOTIDE SEQUENCE</scope>
    <source>
        <strain evidence="4">DFI.5.49</strain>
    </source>
</reference>
<keyword evidence="8" id="KW-1185">Reference proteome</keyword>
<dbReference type="EMBL" id="CYYV01000003">
    <property type="protein sequence ID" value="CUN84515.1"/>
    <property type="molecule type" value="Genomic_DNA"/>
</dbReference>
<dbReference type="Proteomes" id="UP001199915">
    <property type="component" value="Unassembled WGS sequence"/>
</dbReference>
<evidence type="ECO:0000313" key="6">
    <source>
        <dbReference type="Proteomes" id="UP000095706"/>
    </source>
</evidence>
<gene>
    <name evidence="2" type="primary">tdcF</name>
    <name evidence="2" type="ORF">ERS852406_00795</name>
    <name evidence="3" type="ORF">ERS852498_02153</name>
    <name evidence="5" type="ORF">G5B05_00480</name>
    <name evidence="4" type="ORF">L0N21_06670</name>
</gene>
<organism evidence="2 6">
    <name type="scientific">Fusicatenibacter saccharivorans</name>
    <dbReference type="NCBI Taxonomy" id="1150298"/>
    <lineage>
        <taxon>Bacteria</taxon>
        <taxon>Bacillati</taxon>
        <taxon>Bacillota</taxon>
        <taxon>Clostridia</taxon>
        <taxon>Lachnospirales</taxon>
        <taxon>Lachnospiraceae</taxon>
        <taxon>Fusicatenibacter</taxon>
    </lineage>
</organism>
<dbReference type="Gene3D" id="3.30.1330.40">
    <property type="entry name" value="RutC-like"/>
    <property type="match status" value="1"/>
</dbReference>
<reference evidence="5 8" key="2">
    <citation type="journal article" date="2020" name="Cell Host Microbe">
        <title>Functional and Genomic Variation between Human-Derived Isolates of Lachnospiraceae Reveals Inter- and Intra-Species Diversity.</title>
        <authorList>
            <person name="Sorbara M.T."/>
            <person name="Littmann E.R."/>
            <person name="Fontana E."/>
            <person name="Moody T.U."/>
            <person name="Kohout C.E."/>
            <person name="Gjonbalaj M."/>
            <person name="Eaton V."/>
            <person name="Seok R."/>
            <person name="Leiner I.M."/>
            <person name="Pamer E.G."/>
        </authorList>
    </citation>
    <scope>NUCLEOTIDE SEQUENCE [LARGE SCALE GENOMIC DNA]</scope>
    <source>
        <strain evidence="5 8">MSK.14.54</strain>
    </source>
</reference>
<dbReference type="Proteomes" id="UP000768180">
    <property type="component" value="Unassembled WGS sequence"/>
</dbReference>
<dbReference type="Proteomes" id="UP000095706">
    <property type="component" value="Unassembled WGS sequence"/>
</dbReference>
<sequence length="127" mass="13535">MAREIINTEKAPAAIGPYVQAVADNGLLFISGQLGFDVEHGSVIPETVEEQATLSLKNLDAIMTAAGTDRTKVMKTTIFLTDMNDFAKVNEVYGAFFGESKPARSCVAVAALPKAAKVEIECIVSLK</sequence>
<evidence type="ECO:0000256" key="1">
    <source>
        <dbReference type="ARBA" id="ARBA00010552"/>
    </source>
</evidence>
<dbReference type="PANTHER" id="PTHR11803:SF58">
    <property type="entry name" value="PROTEIN HMF1-RELATED"/>
    <property type="match status" value="1"/>
</dbReference>